<feature type="compositionally biased region" description="Basic and acidic residues" evidence="6">
    <location>
        <begin position="36"/>
        <end position="50"/>
    </location>
</feature>
<keyword evidence="7" id="KW-1133">Transmembrane helix</keyword>
<accession>A0A833R3Q6</accession>
<evidence type="ECO:0000256" key="6">
    <source>
        <dbReference type="SAM" id="MobiDB-lite"/>
    </source>
</evidence>
<keyword evidence="2" id="KW-0540">Nuclease</keyword>
<dbReference type="FunFam" id="3.30.420.10:FF:000003">
    <property type="entry name" value="Oligoribonuclease"/>
    <property type="match status" value="1"/>
</dbReference>
<dbReference type="GO" id="GO:0005739">
    <property type="term" value="C:mitochondrion"/>
    <property type="evidence" value="ECO:0007669"/>
    <property type="project" value="TreeGrafter"/>
</dbReference>
<dbReference type="GO" id="GO:0003676">
    <property type="term" value="F:nucleic acid binding"/>
    <property type="evidence" value="ECO:0007669"/>
    <property type="project" value="InterPro"/>
</dbReference>
<feature type="region of interest" description="Disordered" evidence="6">
    <location>
        <begin position="24"/>
        <end position="50"/>
    </location>
</feature>
<dbReference type="Proteomes" id="UP000623129">
    <property type="component" value="Unassembled WGS sequence"/>
</dbReference>
<dbReference type="AlphaFoldDB" id="A0A833R3Q6"/>
<dbReference type="CDD" id="cd06135">
    <property type="entry name" value="Orn"/>
    <property type="match status" value="1"/>
</dbReference>
<dbReference type="InterPro" id="IPR013520">
    <property type="entry name" value="Ribonucl_H"/>
</dbReference>
<dbReference type="InterPro" id="IPR022894">
    <property type="entry name" value="Oligoribonuclease"/>
</dbReference>
<dbReference type="Pfam" id="PF00929">
    <property type="entry name" value="RNase_T"/>
    <property type="match status" value="1"/>
</dbReference>
<dbReference type="Gene3D" id="3.30.420.10">
    <property type="entry name" value="Ribonuclease H-like superfamily/Ribonuclease H"/>
    <property type="match status" value="1"/>
</dbReference>
<protein>
    <submittedName>
        <fullName evidence="9">Oligoribonuclease isoform X2</fullName>
    </submittedName>
</protein>
<dbReference type="OrthoDB" id="270189at2759"/>
<dbReference type="InterPro" id="IPR036397">
    <property type="entry name" value="RNaseH_sf"/>
</dbReference>
<comment type="caution">
    <text evidence="9">The sequence shown here is derived from an EMBL/GenBank/DDBJ whole genome shotgun (WGS) entry which is preliminary data.</text>
</comment>
<dbReference type="EMBL" id="SWLB01000011">
    <property type="protein sequence ID" value="KAF3332687.1"/>
    <property type="molecule type" value="Genomic_DNA"/>
</dbReference>
<evidence type="ECO:0000259" key="8">
    <source>
        <dbReference type="SMART" id="SM00479"/>
    </source>
</evidence>
<keyword evidence="4" id="KW-0269">Exonuclease</keyword>
<dbReference type="PANTHER" id="PTHR11046:SF0">
    <property type="entry name" value="OLIGORIBONUCLEASE, MITOCHONDRIAL"/>
    <property type="match status" value="1"/>
</dbReference>
<proteinExistence type="inferred from homology"/>
<keyword evidence="5" id="KW-0175">Coiled coil</keyword>
<evidence type="ECO:0000256" key="1">
    <source>
        <dbReference type="ARBA" id="ARBA00009921"/>
    </source>
</evidence>
<name>A0A833R3Q6_9POAL</name>
<evidence type="ECO:0000256" key="2">
    <source>
        <dbReference type="ARBA" id="ARBA00022722"/>
    </source>
</evidence>
<dbReference type="PANTHER" id="PTHR11046">
    <property type="entry name" value="OLIGORIBONUCLEASE, MITOCHONDRIAL"/>
    <property type="match status" value="1"/>
</dbReference>
<evidence type="ECO:0000256" key="4">
    <source>
        <dbReference type="ARBA" id="ARBA00022839"/>
    </source>
</evidence>
<evidence type="ECO:0000256" key="7">
    <source>
        <dbReference type="SAM" id="Phobius"/>
    </source>
</evidence>
<keyword evidence="3" id="KW-0378">Hydrolase</keyword>
<keyword evidence="10" id="KW-1185">Reference proteome</keyword>
<keyword evidence="7" id="KW-0472">Membrane</keyword>
<dbReference type="NCBIfam" id="NF003765">
    <property type="entry name" value="PRK05359.1"/>
    <property type="match status" value="1"/>
</dbReference>
<dbReference type="GO" id="GO:0000175">
    <property type="term" value="F:3'-5'-RNA exonuclease activity"/>
    <property type="evidence" value="ECO:0007669"/>
    <property type="project" value="InterPro"/>
</dbReference>
<dbReference type="SUPFAM" id="SSF53098">
    <property type="entry name" value="Ribonuclease H-like"/>
    <property type="match status" value="1"/>
</dbReference>
<comment type="similarity">
    <text evidence="1">Belongs to the oligoribonuclease family.</text>
</comment>
<evidence type="ECO:0000313" key="9">
    <source>
        <dbReference type="EMBL" id="KAF3332687.1"/>
    </source>
</evidence>
<evidence type="ECO:0000256" key="3">
    <source>
        <dbReference type="ARBA" id="ARBA00022801"/>
    </source>
</evidence>
<evidence type="ECO:0000313" key="10">
    <source>
        <dbReference type="Proteomes" id="UP000623129"/>
    </source>
</evidence>
<organism evidence="9 10">
    <name type="scientific">Carex littledalei</name>
    <dbReference type="NCBI Taxonomy" id="544730"/>
    <lineage>
        <taxon>Eukaryota</taxon>
        <taxon>Viridiplantae</taxon>
        <taxon>Streptophyta</taxon>
        <taxon>Embryophyta</taxon>
        <taxon>Tracheophyta</taxon>
        <taxon>Spermatophyta</taxon>
        <taxon>Magnoliopsida</taxon>
        <taxon>Liliopsida</taxon>
        <taxon>Poales</taxon>
        <taxon>Cyperaceae</taxon>
        <taxon>Cyperoideae</taxon>
        <taxon>Cariceae</taxon>
        <taxon>Carex</taxon>
        <taxon>Carex subgen. Euthyceras</taxon>
    </lineage>
</organism>
<dbReference type="InterPro" id="IPR012337">
    <property type="entry name" value="RNaseH-like_sf"/>
</dbReference>
<feature type="transmembrane region" description="Helical" evidence="7">
    <location>
        <begin position="182"/>
        <end position="204"/>
    </location>
</feature>
<dbReference type="SMART" id="SM00479">
    <property type="entry name" value="EXOIII"/>
    <property type="match status" value="1"/>
</dbReference>
<reference evidence="9" key="1">
    <citation type="submission" date="2020-01" db="EMBL/GenBank/DDBJ databases">
        <title>Genome sequence of Kobresia littledalei, the first chromosome-level genome in the family Cyperaceae.</title>
        <authorList>
            <person name="Qu G."/>
        </authorList>
    </citation>
    <scope>NUCLEOTIDE SEQUENCE</scope>
    <source>
        <strain evidence="9">C.B.Clarke</strain>
        <tissue evidence="9">Leaf</tissue>
    </source>
</reference>
<gene>
    <name evidence="9" type="ORF">FCM35_KLT02264</name>
</gene>
<keyword evidence="7" id="KW-0812">Transmembrane</keyword>
<feature type="coiled-coil region" evidence="5">
    <location>
        <begin position="217"/>
        <end position="244"/>
    </location>
</feature>
<evidence type="ECO:0000256" key="5">
    <source>
        <dbReference type="SAM" id="Coils"/>
    </source>
</evidence>
<sequence>MSRLSNIFSVLGLDSTDDAEELSAIASSSKANSSAKPDKEKQKESFKDKKHTNGEAASFLDELKKPLVWIDLEMTGLDVTQDRILEIACVITDGKLTKTIEGPDLVISQPKDCLDNMGDWCTSHHAASGLTERVLRSTISEREAEKQVLDFVKKHIGSQTPQLAGNSVYVDYLFLKKYMPSLALIFPHVLVDVSSIMALCIRWFPKEKKMAPAKEKRHRAMDDIKESIKELKFYKENIFKLQKRSR</sequence>
<feature type="compositionally biased region" description="Low complexity" evidence="6">
    <location>
        <begin position="24"/>
        <end position="35"/>
    </location>
</feature>
<feature type="domain" description="Exonuclease" evidence="8">
    <location>
        <begin position="66"/>
        <end position="240"/>
    </location>
</feature>